<keyword evidence="12" id="KW-1185">Reference proteome</keyword>
<dbReference type="RefSeq" id="XP_020090501.1">
    <property type="nucleotide sequence ID" value="XM_020234912.1"/>
</dbReference>
<evidence type="ECO:0000256" key="5">
    <source>
        <dbReference type="ARBA" id="ARBA00022771"/>
    </source>
</evidence>
<reference evidence="13 14" key="2">
    <citation type="submission" date="2025-04" db="UniProtKB">
        <authorList>
            <consortium name="RefSeq"/>
        </authorList>
    </citation>
    <scope>IDENTIFICATION</scope>
    <source>
        <tissue evidence="13 14">Leaf</tissue>
    </source>
</reference>
<dbReference type="PROSITE" id="PS51017">
    <property type="entry name" value="CCT"/>
    <property type="match status" value="1"/>
</dbReference>
<dbReference type="GeneID" id="109711724"/>
<keyword evidence="5 8" id="KW-0863">Zinc-finger</keyword>
<dbReference type="CDD" id="cd19821">
    <property type="entry name" value="Bbox1_BBX-like"/>
    <property type="match status" value="1"/>
</dbReference>
<feature type="domain" description="CCT" evidence="11">
    <location>
        <begin position="345"/>
        <end position="387"/>
    </location>
</feature>
<comment type="similarity">
    <text evidence="2">Belongs to the CONSTANS family.</text>
</comment>
<protein>
    <submittedName>
        <fullName evidence="13 14">Zinc finger protein CONSTANS-LIKE 9-like isoform X1</fullName>
    </submittedName>
</protein>
<evidence type="ECO:0000313" key="13">
    <source>
        <dbReference type="RefSeq" id="XP_020090501.1"/>
    </source>
</evidence>
<organism evidence="15">
    <name type="scientific">Ananas comosus</name>
    <name type="common">Pineapple</name>
    <name type="synonym">Ananas ananas</name>
    <dbReference type="NCBI Taxonomy" id="4615"/>
    <lineage>
        <taxon>Eukaryota</taxon>
        <taxon>Viridiplantae</taxon>
        <taxon>Streptophyta</taxon>
        <taxon>Embryophyta</taxon>
        <taxon>Tracheophyta</taxon>
        <taxon>Spermatophyta</taxon>
        <taxon>Magnoliopsida</taxon>
        <taxon>Liliopsida</taxon>
        <taxon>Poales</taxon>
        <taxon>Bromeliaceae</taxon>
        <taxon>Bromelioideae</taxon>
        <taxon>Ananas</taxon>
    </lineage>
</organism>
<evidence type="ECO:0000313" key="12">
    <source>
        <dbReference type="Proteomes" id="UP000515123"/>
    </source>
</evidence>
<sequence>MAPLCDFCGEQRPMIYCQSDAACLCLSCDRNVHSANALSRRHTRTLLCDRCNTQPASVRCIVENVSLCLNCDRNGHNGSVSAPAHKTQPIHRYSGCPSAEELSRIWSFVREIPPVEDPNCEQGFGLMRIDENSVSDMSGSAENYSGSDVASTNKIGDLINVDKINPWIASSSRVAVSCTGAKDLEFCKDNMYEDFIMDGVDLTFENYEELLGVSHTQTEQIFDDAGIDSFFETKEMSAANSNYHCEIAAEVCDMAYIPGKPTHAACIKAVSPDSVMSSPVGKVDSSLCIPVRQARSSLSLSFSNLTGESSAGDYQDCGMSSMLFMGEPSWYPTGPESSSLPGTSRDTAITRYKEKKKTRKFEKKIRYASRKARADVRKRVKGRFVKAGEAYDYDPLCETRSY</sequence>
<evidence type="ECO:0000256" key="6">
    <source>
        <dbReference type="ARBA" id="ARBA00022833"/>
    </source>
</evidence>
<evidence type="ECO:0000256" key="9">
    <source>
        <dbReference type="PROSITE-ProRule" id="PRU00357"/>
    </source>
</evidence>
<feature type="domain" description="B box-type" evidence="10">
    <location>
        <begin position="1"/>
        <end position="47"/>
    </location>
</feature>
<dbReference type="GO" id="GO:0006355">
    <property type="term" value="P:regulation of DNA-templated transcription"/>
    <property type="evidence" value="ECO:0007669"/>
    <property type="project" value="UniProtKB-ARBA"/>
</dbReference>
<evidence type="ECO:0000313" key="15">
    <source>
        <dbReference type="RefSeq" id="XP_020090503.1"/>
    </source>
</evidence>
<evidence type="ECO:0000256" key="8">
    <source>
        <dbReference type="PROSITE-ProRule" id="PRU00024"/>
    </source>
</evidence>
<dbReference type="InterPro" id="IPR010402">
    <property type="entry name" value="CCT_domain"/>
</dbReference>
<dbReference type="InterPro" id="IPR049808">
    <property type="entry name" value="CONSTANS-like_Bbox1"/>
</dbReference>
<dbReference type="PROSITE" id="PS50119">
    <property type="entry name" value="ZF_BBOX"/>
    <property type="match status" value="2"/>
</dbReference>
<evidence type="ECO:0000259" key="10">
    <source>
        <dbReference type="PROSITE" id="PS50119"/>
    </source>
</evidence>
<reference evidence="12" key="1">
    <citation type="journal article" date="2015" name="Nat. Genet.">
        <title>The pineapple genome and the evolution of CAM photosynthesis.</title>
        <authorList>
            <person name="Ming R."/>
            <person name="VanBuren R."/>
            <person name="Wai C.M."/>
            <person name="Tang H."/>
            <person name="Schatz M.C."/>
            <person name="Bowers J.E."/>
            <person name="Lyons E."/>
            <person name="Wang M.L."/>
            <person name="Chen J."/>
            <person name="Biggers E."/>
            <person name="Zhang J."/>
            <person name="Huang L."/>
            <person name="Zhang L."/>
            <person name="Miao W."/>
            <person name="Zhang J."/>
            <person name="Ye Z."/>
            <person name="Miao C."/>
            <person name="Lin Z."/>
            <person name="Wang H."/>
            <person name="Zhou H."/>
            <person name="Yim W.C."/>
            <person name="Priest H.D."/>
            <person name="Zheng C."/>
            <person name="Woodhouse M."/>
            <person name="Edger P.P."/>
            <person name="Guyot R."/>
            <person name="Guo H.B."/>
            <person name="Guo H."/>
            <person name="Zheng G."/>
            <person name="Singh R."/>
            <person name="Sharma A."/>
            <person name="Min X."/>
            <person name="Zheng Y."/>
            <person name="Lee H."/>
            <person name="Gurtowski J."/>
            <person name="Sedlazeck F.J."/>
            <person name="Harkess A."/>
            <person name="McKain M.R."/>
            <person name="Liao Z."/>
            <person name="Fang J."/>
            <person name="Liu J."/>
            <person name="Zhang X."/>
            <person name="Zhang Q."/>
            <person name="Hu W."/>
            <person name="Qin Y."/>
            <person name="Wang K."/>
            <person name="Chen L.Y."/>
            <person name="Shirley N."/>
            <person name="Lin Y.R."/>
            <person name="Liu L.Y."/>
            <person name="Hernandez A.G."/>
            <person name="Wright C.L."/>
            <person name="Bulone V."/>
            <person name="Tuskan G.A."/>
            <person name="Heath K."/>
            <person name="Zee F."/>
            <person name="Moore P.H."/>
            <person name="Sunkar R."/>
            <person name="Leebens-Mack J.H."/>
            <person name="Mockler T."/>
            <person name="Bennetzen J.L."/>
            <person name="Freeling M."/>
            <person name="Sankoff D."/>
            <person name="Paterson A.H."/>
            <person name="Zhu X."/>
            <person name="Yang X."/>
            <person name="Smith J.A."/>
            <person name="Cushman J.C."/>
            <person name="Paull R.E."/>
            <person name="Yu Q."/>
        </authorList>
    </citation>
    <scope>NUCLEOTIDE SEQUENCE [LARGE SCALE GENOMIC DNA]</scope>
    <source>
        <strain evidence="12">cv. F153</strain>
    </source>
</reference>
<dbReference type="Pfam" id="PF00643">
    <property type="entry name" value="zf-B_box"/>
    <property type="match status" value="1"/>
</dbReference>
<dbReference type="Gramene" id="Aco003091.1.mrna1">
    <property type="protein sequence ID" value="Aco003091.1.mrna1"/>
    <property type="gene ID" value="Aco003091.1.path1"/>
</dbReference>
<dbReference type="InterPro" id="IPR000315">
    <property type="entry name" value="Znf_B-box"/>
</dbReference>
<evidence type="ECO:0000256" key="3">
    <source>
        <dbReference type="ARBA" id="ARBA00022723"/>
    </source>
</evidence>
<keyword evidence="7 9" id="KW-0539">Nucleus</keyword>
<dbReference type="AlphaFoldDB" id="A0A6P5FAM3"/>
<gene>
    <name evidence="13 14 15" type="primary">LOC109711724</name>
</gene>
<feature type="domain" description="B box-type" evidence="10">
    <location>
        <begin position="43"/>
        <end position="90"/>
    </location>
</feature>
<evidence type="ECO:0000259" key="11">
    <source>
        <dbReference type="PROSITE" id="PS51017"/>
    </source>
</evidence>
<keyword evidence="3" id="KW-0479">Metal-binding</keyword>
<evidence type="ECO:0000256" key="1">
    <source>
        <dbReference type="ARBA" id="ARBA00004123"/>
    </source>
</evidence>
<dbReference type="SMR" id="A0A6P5FAM3"/>
<dbReference type="RefSeq" id="XP_020090503.1">
    <property type="nucleotide sequence ID" value="XM_020234914.1"/>
</dbReference>
<evidence type="ECO:0000256" key="7">
    <source>
        <dbReference type="ARBA" id="ARBA00023242"/>
    </source>
</evidence>
<evidence type="ECO:0000313" key="14">
    <source>
        <dbReference type="RefSeq" id="XP_020090502.1"/>
    </source>
</evidence>
<comment type="subcellular location">
    <subcellularLocation>
        <location evidence="1 9">Nucleus</location>
    </subcellularLocation>
</comment>
<dbReference type="PANTHER" id="PTHR31717">
    <property type="entry name" value="ZINC FINGER PROTEIN CONSTANS-LIKE 10"/>
    <property type="match status" value="1"/>
</dbReference>
<dbReference type="GO" id="GO:0005634">
    <property type="term" value="C:nucleus"/>
    <property type="evidence" value="ECO:0007669"/>
    <property type="project" value="UniProtKB-SubCell"/>
</dbReference>
<dbReference type="PANTHER" id="PTHR31717:SF138">
    <property type="entry name" value="CONSTANS-LIKE PROTEIN DAYS TO HEADING ON CHROMOSOME 2"/>
    <property type="match status" value="1"/>
</dbReference>
<keyword evidence="4" id="KW-0677">Repeat</keyword>
<dbReference type="RefSeq" id="XP_020090502.1">
    <property type="nucleotide sequence ID" value="XM_020234913.1"/>
</dbReference>
<dbReference type="SMART" id="SM00336">
    <property type="entry name" value="BBOX"/>
    <property type="match status" value="1"/>
</dbReference>
<dbReference type="Pfam" id="PF22586">
    <property type="entry name" value="ANCHR-like_BBOX"/>
    <property type="match status" value="1"/>
</dbReference>
<dbReference type="OrthoDB" id="153872at2759"/>
<evidence type="ECO:0000256" key="4">
    <source>
        <dbReference type="ARBA" id="ARBA00022737"/>
    </source>
</evidence>
<accession>A0A6P5FAM3</accession>
<proteinExistence type="inferred from homology"/>
<keyword evidence="6" id="KW-0862">Zinc</keyword>
<evidence type="ECO:0000256" key="2">
    <source>
        <dbReference type="ARBA" id="ARBA00010024"/>
    </source>
</evidence>
<name>A0A6P5FAM3_ANACO</name>
<dbReference type="GO" id="GO:0008270">
    <property type="term" value="F:zinc ion binding"/>
    <property type="evidence" value="ECO:0007669"/>
    <property type="project" value="UniProtKB-KW"/>
</dbReference>
<dbReference type="Pfam" id="PF06203">
    <property type="entry name" value="CCT"/>
    <property type="match status" value="1"/>
</dbReference>
<dbReference type="Proteomes" id="UP000515123">
    <property type="component" value="Linkage group 6"/>
</dbReference>